<organism evidence="7 8">
    <name type="scientific">Aristolochia fimbriata</name>
    <name type="common">White veined hardy Dutchman's pipe vine</name>
    <dbReference type="NCBI Taxonomy" id="158543"/>
    <lineage>
        <taxon>Eukaryota</taxon>
        <taxon>Viridiplantae</taxon>
        <taxon>Streptophyta</taxon>
        <taxon>Embryophyta</taxon>
        <taxon>Tracheophyta</taxon>
        <taxon>Spermatophyta</taxon>
        <taxon>Magnoliopsida</taxon>
        <taxon>Magnoliidae</taxon>
        <taxon>Piperales</taxon>
        <taxon>Aristolochiaceae</taxon>
        <taxon>Aristolochia</taxon>
    </lineage>
</organism>
<evidence type="ECO:0008006" key="9">
    <source>
        <dbReference type="Google" id="ProtNLM"/>
    </source>
</evidence>
<dbReference type="EMBL" id="JAINDJ010000003">
    <property type="protein sequence ID" value="KAG9455158.1"/>
    <property type="molecule type" value="Genomic_DNA"/>
</dbReference>
<dbReference type="Gene3D" id="3.30.710.10">
    <property type="entry name" value="Potassium Channel Kv1.1, Chain A"/>
    <property type="match status" value="1"/>
</dbReference>
<evidence type="ECO:0000256" key="2">
    <source>
        <dbReference type="ARBA" id="ARBA00022786"/>
    </source>
</evidence>
<comment type="caution">
    <text evidence="7">The sequence shown here is derived from an EMBL/GenBank/DDBJ whole genome shotgun (WGS) entry which is preliminary data.</text>
</comment>
<comment type="pathway">
    <text evidence="1">Protein modification; protein ubiquitination.</text>
</comment>
<dbReference type="PROSITE" id="PS50097">
    <property type="entry name" value="BTB"/>
    <property type="match status" value="1"/>
</dbReference>
<dbReference type="Pfam" id="PF03000">
    <property type="entry name" value="NPH3"/>
    <property type="match status" value="1"/>
</dbReference>
<dbReference type="PROSITE" id="PS51649">
    <property type="entry name" value="NPH3"/>
    <property type="match status" value="1"/>
</dbReference>
<evidence type="ECO:0000313" key="8">
    <source>
        <dbReference type="Proteomes" id="UP000825729"/>
    </source>
</evidence>
<dbReference type="SUPFAM" id="SSF54695">
    <property type="entry name" value="POZ domain"/>
    <property type="match status" value="1"/>
</dbReference>
<proteinExistence type="inferred from homology"/>
<feature type="region of interest" description="Disordered" evidence="4">
    <location>
        <begin position="476"/>
        <end position="510"/>
    </location>
</feature>
<evidence type="ECO:0000256" key="4">
    <source>
        <dbReference type="SAM" id="MobiDB-lite"/>
    </source>
</evidence>
<dbReference type="InterPro" id="IPR000210">
    <property type="entry name" value="BTB/POZ_dom"/>
</dbReference>
<evidence type="ECO:0000256" key="1">
    <source>
        <dbReference type="ARBA" id="ARBA00004906"/>
    </source>
</evidence>
<comment type="similarity">
    <text evidence="3">Belongs to the NPH3 family.</text>
</comment>
<dbReference type="InterPro" id="IPR011333">
    <property type="entry name" value="SKP1/BTB/POZ_sf"/>
</dbReference>
<name>A0AAV7F2A5_ARIFI</name>
<reference evidence="7 8" key="1">
    <citation type="submission" date="2021-07" db="EMBL/GenBank/DDBJ databases">
        <title>The Aristolochia fimbriata genome: insights into angiosperm evolution, floral development and chemical biosynthesis.</title>
        <authorList>
            <person name="Jiao Y."/>
        </authorList>
    </citation>
    <scope>NUCLEOTIDE SEQUENCE [LARGE SCALE GENOMIC DNA]</scope>
    <source>
        <strain evidence="7">IBCAS-2021</strain>
        <tissue evidence="7">Leaf</tissue>
    </source>
</reference>
<feature type="compositionally biased region" description="Acidic residues" evidence="4">
    <location>
        <begin position="484"/>
        <end position="497"/>
    </location>
</feature>
<protein>
    <recommendedName>
        <fullName evidence="9">Phototropic-responsive NPH3 family protein</fullName>
    </recommendedName>
</protein>
<keyword evidence="2" id="KW-0833">Ubl conjugation pathway</keyword>
<dbReference type="InterPro" id="IPR027356">
    <property type="entry name" value="NPH3_dom"/>
</dbReference>
<dbReference type="Pfam" id="PF00651">
    <property type="entry name" value="BTB"/>
    <property type="match status" value="1"/>
</dbReference>
<feature type="compositionally biased region" description="Basic and acidic residues" evidence="4">
    <location>
        <begin position="498"/>
        <end position="510"/>
    </location>
</feature>
<dbReference type="Proteomes" id="UP000825729">
    <property type="component" value="Unassembled WGS sequence"/>
</dbReference>
<evidence type="ECO:0000256" key="3">
    <source>
        <dbReference type="PROSITE-ProRule" id="PRU00982"/>
    </source>
</evidence>
<dbReference type="PANTHER" id="PTHR32370">
    <property type="entry name" value="OS12G0117600 PROTEIN"/>
    <property type="match status" value="1"/>
</dbReference>
<accession>A0AAV7F2A5</accession>
<dbReference type="InterPro" id="IPR043454">
    <property type="entry name" value="NPH3/RPT2-like"/>
</dbReference>
<evidence type="ECO:0000259" key="6">
    <source>
        <dbReference type="PROSITE" id="PS51649"/>
    </source>
</evidence>
<evidence type="ECO:0000313" key="7">
    <source>
        <dbReference type="EMBL" id="KAG9455158.1"/>
    </source>
</evidence>
<evidence type="ECO:0000259" key="5">
    <source>
        <dbReference type="PROSITE" id="PS50097"/>
    </source>
</evidence>
<keyword evidence="8" id="KW-1185">Reference proteome</keyword>
<feature type="domain" description="NPH3" evidence="6">
    <location>
        <begin position="198"/>
        <end position="466"/>
    </location>
</feature>
<gene>
    <name evidence="7" type="ORF">H6P81_008062</name>
</gene>
<feature type="domain" description="BTB" evidence="5">
    <location>
        <begin position="17"/>
        <end position="78"/>
    </location>
</feature>
<dbReference type="AlphaFoldDB" id="A0AAV7F2A5"/>
<sequence>MAIYESRGSRRSATGSPDIVLHAYKRTFHLNKNALLSRSAKISRILKDCQKQKHHQDLHLTDIPADAKTFEQVVDFCYGELVLSAGNVIPLACVASYLEMTEDHSPDNLLKTTRSFFHHKVLPEWKETIKAFRSCERVLSEAMDLGLIDSCLLSISTKAGSNPLLLGKPIEITSSEIGDLGVITRPSGKARRKLFEPDACSDEIFLGLPLQLFELAVSTVAGRGVPAEHIASCLFRYAKRNTEAAACLFDKSPDREVVEAIERLLPGKAGVLPCKCLLELLRQAIFLQASTDCRKGLERRVGKQLQEASADDLLIPRHGFANETQYDMECLLRILKHFYESCSGLPDSSGLVQAVETSGMVQVMELIKSILAKVSSDPHLKKETFISLAGMVGVTLNEMGRSTDDLYSTIDVFLSAHGHLNETEREEVCQVLDVEKMSAAACAHAVQNERLPLRIAVQVLFVGQLRLQETIERLPESEYGGSREEDEEKKEEEENGGEEEKVKEEMERMDSRVVELERECDRMKREIERGTGRKKQSLWKEMKRKLGCSTALYESNCHVKKIHPKNGQND</sequence>